<sequence>MSSYLKTDESRGIGFELTRQLAAHSSSEVYKIFAKIQGGISLQEAAFKSPNRIVSIKLDFDSEISIKNVVAQVETQLDEKGQWTLINNARIYSWNSVNNPILNLAHPNSREENLREDLTTNVLDVHWLTRSFLPLHRMGNVKKLVNV</sequence>
<dbReference type="Proteomes" id="UP000297777">
    <property type="component" value="Unassembled WGS sequence"/>
</dbReference>
<evidence type="ECO:0008006" key="4">
    <source>
        <dbReference type="Google" id="ProtNLM"/>
    </source>
</evidence>
<organism evidence="2 3">
    <name type="scientific">Botrytis tulipae</name>
    <dbReference type="NCBI Taxonomy" id="87230"/>
    <lineage>
        <taxon>Eukaryota</taxon>
        <taxon>Fungi</taxon>
        <taxon>Dikarya</taxon>
        <taxon>Ascomycota</taxon>
        <taxon>Pezizomycotina</taxon>
        <taxon>Leotiomycetes</taxon>
        <taxon>Helotiales</taxon>
        <taxon>Sclerotiniaceae</taxon>
        <taxon>Botrytis</taxon>
    </lineage>
</organism>
<dbReference type="Gene3D" id="3.40.50.720">
    <property type="entry name" value="NAD(P)-binding Rossmann-like Domain"/>
    <property type="match status" value="1"/>
</dbReference>
<accession>A0A4Z1ENW9</accession>
<keyword evidence="3" id="KW-1185">Reference proteome</keyword>
<dbReference type="GO" id="GO:0016491">
    <property type="term" value="F:oxidoreductase activity"/>
    <property type="evidence" value="ECO:0007669"/>
    <property type="project" value="TreeGrafter"/>
</dbReference>
<dbReference type="AlphaFoldDB" id="A0A4Z1ENW9"/>
<dbReference type="PANTHER" id="PTHR43544">
    <property type="entry name" value="SHORT-CHAIN DEHYDROGENASE/REDUCTASE"/>
    <property type="match status" value="1"/>
</dbReference>
<evidence type="ECO:0000313" key="3">
    <source>
        <dbReference type="Proteomes" id="UP000297777"/>
    </source>
</evidence>
<gene>
    <name evidence="2" type="ORF">BTUL_0059g00210</name>
</gene>
<dbReference type="InterPro" id="IPR051468">
    <property type="entry name" value="Fungal_SecMetab_SDRs"/>
</dbReference>
<dbReference type="EMBL" id="PQXH01000059">
    <property type="protein sequence ID" value="TGO14036.1"/>
    <property type="molecule type" value="Genomic_DNA"/>
</dbReference>
<evidence type="ECO:0000256" key="1">
    <source>
        <dbReference type="ARBA" id="ARBA00006484"/>
    </source>
</evidence>
<dbReference type="PANTHER" id="PTHR43544:SF36">
    <property type="entry name" value="CHAIN OXIDOREDUCTASE (CSGA), PUTATIVE (AFU_ORTHOLOGUE AFUA_4G00910)-RELATED"/>
    <property type="match status" value="1"/>
</dbReference>
<dbReference type="OrthoDB" id="5296at2759"/>
<reference evidence="2 3" key="1">
    <citation type="submission" date="2017-12" db="EMBL/GenBank/DDBJ databases">
        <title>Comparative genomics of Botrytis spp.</title>
        <authorList>
            <person name="Valero-Jimenez C.A."/>
            <person name="Tapia P."/>
            <person name="Veloso J."/>
            <person name="Silva-Moreno E."/>
            <person name="Staats M."/>
            <person name="Valdes J.H."/>
            <person name="Van Kan J.A.L."/>
        </authorList>
    </citation>
    <scope>NUCLEOTIDE SEQUENCE [LARGE SCALE GENOMIC DNA]</scope>
    <source>
        <strain evidence="2 3">Bt9001</strain>
    </source>
</reference>
<evidence type="ECO:0000313" key="2">
    <source>
        <dbReference type="EMBL" id="TGO14036.1"/>
    </source>
</evidence>
<name>A0A4Z1ENW9_9HELO</name>
<comment type="caution">
    <text evidence="2">The sequence shown here is derived from an EMBL/GenBank/DDBJ whole genome shotgun (WGS) entry which is preliminary data.</text>
</comment>
<dbReference type="InterPro" id="IPR036291">
    <property type="entry name" value="NAD(P)-bd_dom_sf"/>
</dbReference>
<comment type="similarity">
    <text evidence="1">Belongs to the short-chain dehydrogenases/reductases (SDR) family.</text>
</comment>
<protein>
    <recommendedName>
        <fullName evidence="4">Ketoreductase (KR) domain-containing protein</fullName>
    </recommendedName>
</protein>
<proteinExistence type="inferred from homology"/>
<dbReference type="SUPFAM" id="SSF51735">
    <property type="entry name" value="NAD(P)-binding Rossmann-fold domains"/>
    <property type="match status" value="1"/>
</dbReference>
<dbReference type="GO" id="GO:0005737">
    <property type="term" value="C:cytoplasm"/>
    <property type="evidence" value="ECO:0007669"/>
    <property type="project" value="TreeGrafter"/>
</dbReference>